<reference evidence="1" key="1">
    <citation type="journal article" date="2022" name="bioRxiv">
        <title>Sequencing and chromosome-scale assembly of the giantPleurodeles waltlgenome.</title>
        <authorList>
            <person name="Brown T."/>
            <person name="Elewa A."/>
            <person name="Iarovenko S."/>
            <person name="Subramanian E."/>
            <person name="Araus A.J."/>
            <person name="Petzold A."/>
            <person name="Susuki M."/>
            <person name="Suzuki K.-i.T."/>
            <person name="Hayashi T."/>
            <person name="Toyoda A."/>
            <person name="Oliveira C."/>
            <person name="Osipova E."/>
            <person name="Leigh N.D."/>
            <person name="Simon A."/>
            <person name="Yun M.H."/>
        </authorList>
    </citation>
    <scope>NUCLEOTIDE SEQUENCE</scope>
    <source>
        <strain evidence="1">20211129_DDA</strain>
        <tissue evidence="1">Liver</tissue>
    </source>
</reference>
<evidence type="ECO:0000313" key="2">
    <source>
        <dbReference type="Proteomes" id="UP001066276"/>
    </source>
</evidence>
<organism evidence="1 2">
    <name type="scientific">Pleurodeles waltl</name>
    <name type="common">Iberian ribbed newt</name>
    <dbReference type="NCBI Taxonomy" id="8319"/>
    <lineage>
        <taxon>Eukaryota</taxon>
        <taxon>Metazoa</taxon>
        <taxon>Chordata</taxon>
        <taxon>Craniata</taxon>
        <taxon>Vertebrata</taxon>
        <taxon>Euteleostomi</taxon>
        <taxon>Amphibia</taxon>
        <taxon>Batrachia</taxon>
        <taxon>Caudata</taxon>
        <taxon>Salamandroidea</taxon>
        <taxon>Salamandridae</taxon>
        <taxon>Pleurodelinae</taxon>
        <taxon>Pleurodeles</taxon>
    </lineage>
</organism>
<dbReference type="EMBL" id="JANPWB010000016">
    <property type="protein sequence ID" value="KAJ1082492.1"/>
    <property type="molecule type" value="Genomic_DNA"/>
</dbReference>
<name>A0AAV7KUT9_PLEWA</name>
<accession>A0AAV7KUT9</accession>
<gene>
    <name evidence="1" type="ORF">NDU88_002657</name>
</gene>
<proteinExistence type="predicted"/>
<keyword evidence="2" id="KW-1185">Reference proteome</keyword>
<protein>
    <submittedName>
        <fullName evidence="1">Uncharacterized protein</fullName>
    </submittedName>
</protein>
<comment type="caution">
    <text evidence="1">The sequence shown here is derived from an EMBL/GenBank/DDBJ whole genome shotgun (WGS) entry which is preliminary data.</text>
</comment>
<sequence length="120" mass="13114">MLCNRAAGFSSKGQRCNGNHCQVWGWVGEEEECSMCLQVHLHRTACPSHASRPLSPQGLQNARKGHAGLQLQAMTLSLRSPIMDPPTPHVYTRHGSWIMTPDELGAPRSASHGGPHRAEL</sequence>
<dbReference type="Proteomes" id="UP001066276">
    <property type="component" value="Chromosome 12"/>
</dbReference>
<dbReference type="AlphaFoldDB" id="A0AAV7KUT9"/>
<evidence type="ECO:0000313" key="1">
    <source>
        <dbReference type="EMBL" id="KAJ1082492.1"/>
    </source>
</evidence>